<reference evidence="2" key="2">
    <citation type="submission" date="2015-01" db="EMBL/GenBank/DDBJ databases">
        <title>Evolutionary Origins and Diversification of the Mycorrhizal Mutualists.</title>
        <authorList>
            <consortium name="DOE Joint Genome Institute"/>
            <consortium name="Mycorrhizal Genomics Consortium"/>
            <person name="Kohler A."/>
            <person name="Kuo A."/>
            <person name="Nagy L.G."/>
            <person name="Floudas D."/>
            <person name="Copeland A."/>
            <person name="Barry K.W."/>
            <person name="Cichocki N."/>
            <person name="Veneault-Fourrey C."/>
            <person name="LaButti K."/>
            <person name="Lindquist E.A."/>
            <person name="Lipzen A."/>
            <person name="Lundell T."/>
            <person name="Morin E."/>
            <person name="Murat C."/>
            <person name="Riley R."/>
            <person name="Ohm R."/>
            <person name="Sun H."/>
            <person name="Tunlid A."/>
            <person name="Henrissat B."/>
            <person name="Grigoriev I.V."/>
            <person name="Hibbett D.S."/>
            <person name="Martin F."/>
        </authorList>
    </citation>
    <scope>NUCLEOTIDE SEQUENCE [LARGE SCALE GENOMIC DNA]</scope>
    <source>
        <strain evidence="2">MUT 4182</strain>
    </source>
</reference>
<dbReference type="EMBL" id="KN823062">
    <property type="protein sequence ID" value="KIO24405.1"/>
    <property type="molecule type" value="Genomic_DNA"/>
</dbReference>
<dbReference type="CDD" id="cd00229">
    <property type="entry name" value="SGNH_hydrolase"/>
    <property type="match status" value="1"/>
</dbReference>
<dbReference type="PANTHER" id="PTHR34407">
    <property type="entry name" value="EXPRESSED PROTEIN"/>
    <property type="match status" value="1"/>
</dbReference>
<keyword evidence="2" id="KW-1185">Reference proteome</keyword>
<evidence type="ECO:0000313" key="1">
    <source>
        <dbReference type="EMBL" id="KIO24405.1"/>
    </source>
</evidence>
<reference evidence="1 2" key="1">
    <citation type="submission" date="2014-04" db="EMBL/GenBank/DDBJ databases">
        <authorList>
            <consortium name="DOE Joint Genome Institute"/>
            <person name="Kuo A."/>
            <person name="Girlanda M."/>
            <person name="Perotto S."/>
            <person name="Kohler A."/>
            <person name="Nagy L.G."/>
            <person name="Floudas D."/>
            <person name="Copeland A."/>
            <person name="Barry K.W."/>
            <person name="Cichocki N."/>
            <person name="Veneault-Fourrey C."/>
            <person name="LaButti K."/>
            <person name="Lindquist E.A."/>
            <person name="Lipzen A."/>
            <person name="Lundell T."/>
            <person name="Morin E."/>
            <person name="Murat C."/>
            <person name="Sun H."/>
            <person name="Tunlid A."/>
            <person name="Henrissat B."/>
            <person name="Grigoriev I.V."/>
            <person name="Hibbett D.S."/>
            <person name="Martin F."/>
            <person name="Nordberg H.P."/>
            <person name="Cantor M.N."/>
            <person name="Hua S.X."/>
        </authorList>
    </citation>
    <scope>NUCLEOTIDE SEQUENCE [LARGE SCALE GENOMIC DNA]</scope>
    <source>
        <strain evidence="1 2">MUT 4182</strain>
    </source>
</reference>
<dbReference type="PANTHER" id="PTHR34407:SF1">
    <property type="entry name" value="SGNH HYDROLASE-TYPE ESTERASE DOMAIN-CONTAINING PROTEIN"/>
    <property type="match status" value="1"/>
</dbReference>
<organism evidence="1 2">
    <name type="scientific">Tulasnella calospora MUT 4182</name>
    <dbReference type="NCBI Taxonomy" id="1051891"/>
    <lineage>
        <taxon>Eukaryota</taxon>
        <taxon>Fungi</taxon>
        <taxon>Dikarya</taxon>
        <taxon>Basidiomycota</taxon>
        <taxon>Agaricomycotina</taxon>
        <taxon>Agaricomycetes</taxon>
        <taxon>Cantharellales</taxon>
        <taxon>Tulasnellaceae</taxon>
        <taxon>Tulasnella</taxon>
    </lineage>
</organism>
<evidence type="ECO:0000313" key="2">
    <source>
        <dbReference type="Proteomes" id="UP000054248"/>
    </source>
</evidence>
<dbReference type="OrthoDB" id="544608at2759"/>
<proteinExistence type="predicted"/>
<gene>
    <name evidence="1" type="ORF">M407DRAFT_26213</name>
</gene>
<evidence type="ECO:0008006" key="3">
    <source>
        <dbReference type="Google" id="ProtNLM"/>
    </source>
</evidence>
<name>A0A0C3Q5H4_9AGAM</name>
<dbReference type="HOGENOM" id="CLU_029715_0_0_1"/>
<dbReference type="STRING" id="1051891.A0A0C3Q5H4"/>
<sequence>MEKQSPPSPSRTKSHGLLSSPSGQRALLILGGLVSLFVVTKVFFPSESSPFALSHPPIATPLVAKNFLNSSKVEPAPFEFCPFYGPGDTLAQKYGAHNLAKSKVYMGSGGRIQRVIHKALSGLPVTISVLGGSITACHGAGDNPISQKCYPARFFNWWNSVFPHPASELTNGAMRKTDSAYFSFCSGHHLPDQTDLVILEFAADDPNDPAWLDHFDLLVRSILQRPDQPAVLILGHFSPQVHGIHGYNDPQHLHNLVAQFYDVPLISTKGAIFHDFISNPNYAKSTYWADPVLANSLGHELLADVLISYFQEMACKGWDAALGHGFEVPVISADAMASSGASGLFGGVGGRKGGADGPGAPGANAKSSTDGPAGAYPWLHVPPIRINDRSPVSDHFREPKPFCVSANDLINPLPPSLFYGSGWHAHSPSGGRGGTSDQAGASGYYWYSTLPTSKLRVPVKLAAGDVAIYYMMEPRGDFRDGGPGVMCWVDDNVPGAVEISGVGDVGSPTPKLVLIDRGVDSGSHFVECQLMGEEGEGSAPFKILGIFAT</sequence>
<dbReference type="SUPFAM" id="SSF52266">
    <property type="entry name" value="SGNH hydrolase"/>
    <property type="match status" value="1"/>
</dbReference>
<dbReference type="AlphaFoldDB" id="A0A0C3Q5H4"/>
<accession>A0A0C3Q5H4</accession>
<dbReference type="Proteomes" id="UP000054248">
    <property type="component" value="Unassembled WGS sequence"/>
</dbReference>
<protein>
    <recommendedName>
        <fullName evidence="3">Capsular associated protein</fullName>
    </recommendedName>
</protein>